<dbReference type="AlphaFoldDB" id="A0A543H9X5"/>
<dbReference type="OrthoDB" id="4871605at2"/>
<dbReference type="Proteomes" id="UP000316747">
    <property type="component" value="Unassembled WGS sequence"/>
</dbReference>
<dbReference type="EMBL" id="VFPM01000005">
    <property type="protein sequence ID" value="TQM55103.1"/>
    <property type="molecule type" value="Genomic_DNA"/>
</dbReference>
<dbReference type="RefSeq" id="WP_141847218.1">
    <property type="nucleotide sequence ID" value="NZ_VFPM01000005.1"/>
</dbReference>
<protein>
    <submittedName>
        <fullName evidence="2">Uncharacterized protein</fullName>
    </submittedName>
</protein>
<name>A0A543H9X5_9MICO</name>
<comment type="caution">
    <text evidence="2">The sequence shown here is derived from an EMBL/GenBank/DDBJ whole genome shotgun (WGS) entry which is preliminary data.</text>
</comment>
<evidence type="ECO:0000313" key="2">
    <source>
        <dbReference type="EMBL" id="TQM55103.1"/>
    </source>
</evidence>
<organism evidence="2 3">
    <name type="scientific">Humibacillus xanthopallidus</name>
    <dbReference type="NCBI Taxonomy" id="412689"/>
    <lineage>
        <taxon>Bacteria</taxon>
        <taxon>Bacillati</taxon>
        <taxon>Actinomycetota</taxon>
        <taxon>Actinomycetes</taxon>
        <taxon>Micrococcales</taxon>
        <taxon>Intrasporangiaceae</taxon>
        <taxon>Humibacillus</taxon>
    </lineage>
</organism>
<evidence type="ECO:0000313" key="3">
    <source>
        <dbReference type="Proteomes" id="UP000316747"/>
    </source>
</evidence>
<reference evidence="2 3" key="1">
    <citation type="submission" date="2019-06" db="EMBL/GenBank/DDBJ databases">
        <title>Genome sequencing of plant associated microbes to promote plant fitness in Sorghum bicolor and Oryza sativa.</title>
        <authorList>
            <person name="Coleman-Derr D."/>
        </authorList>
    </citation>
    <scope>NUCLEOTIDE SEQUENCE [LARGE SCALE GENOMIC DNA]</scope>
    <source>
        <strain evidence="2 3">KV-663</strain>
    </source>
</reference>
<keyword evidence="3" id="KW-1185">Reference proteome</keyword>
<accession>A0A543H9X5</accession>
<gene>
    <name evidence="2" type="ORF">FBY41_4430</name>
</gene>
<proteinExistence type="predicted"/>
<dbReference type="NCBIfam" id="NF038356">
    <property type="entry name" value="actino_DLW39"/>
    <property type="match status" value="1"/>
</dbReference>
<sequence>MLKRLVIIGAAVGGAIFLRNKAKQQQAEQDLWTAATDDVQAPVAPAAPAATQTSVPADAAAAGDDAPAAS</sequence>
<dbReference type="InterPro" id="IPR047990">
    <property type="entry name" value="DLW39-like"/>
</dbReference>
<feature type="region of interest" description="Disordered" evidence="1">
    <location>
        <begin position="42"/>
        <end position="70"/>
    </location>
</feature>
<evidence type="ECO:0000256" key="1">
    <source>
        <dbReference type="SAM" id="MobiDB-lite"/>
    </source>
</evidence>